<sequence>MELNALPVLVYTYPIQQPKLQAKVPIIRNVPSAAAEHAINQTIQNLYTAMIAETGYPQNPAVEVTSTYQIKTNERGVLSLSLIVYYFSGGAHGLTLQRSLTFDVQTGKSYNLSELFKPGAPYVERLSTIVREQIAARELPVFEPFNSIRPDQDYYIADKALVLYFQLYELVPYVYGFPYFPISVYQIQDLIDDNGPLGIMIP</sequence>
<dbReference type="AlphaFoldDB" id="A0A916QAE4"/>
<evidence type="ECO:0008006" key="5">
    <source>
        <dbReference type="Google" id="ProtNLM"/>
    </source>
</evidence>
<protein>
    <recommendedName>
        <fullName evidence="5">DUF3298 domain-containing protein</fullName>
    </recommendedName>
</protein>
<gene>
    <name evidence="3" type="ORF">PRECH8_04010</name>
</gene>
<dbReference type="InterPro" id="IPR025303">
    <property type="entry name" value="PdaC"/>
</dbReference>
<dbReference type="Pfam" id="PF13739">
    <property type="entry name" value="PdaC"/>
    <property type="match status" value="1"/>
</dbReference>
<organism evidence="3 4">
    <name type="scientific">Insulibacter thermoxylanivorax</name>
    <dbReference type="NCBI Taxonomy" id="2749268"/>
    <lineage>
        <taxon>Bacteria</taxon>
        <taxon>Bacillati</taxon>
        <taxon>Bacillota</taxon>
        <taxon>Bacilli</taxon>
        <taxon>Bacillales</taxon>
        <taxon>Paenibacillaceae</taxon>
        <taxon>Insulibacter</taxon>
    </lineage>
</organism>
<evidence type="ECO:0000259" key="1">
    <source>
        <dbReference type="Pfam" id="PF11738"/>
    </source>
</evidence>
<dbReference type="RefSeq" id="WP_200965398.1">
    <property type="nucleotide sequence ID" value="NZ_BMAQ01000003.1"/>
</dbReference>
<evidence type="ECO:0000259" key="2">
    <source>
        <dbReference type="Pfam" id="PF13739"/>
    </source>
</evidence>
<evidence type="ECO:0000313" key="3">
    <source>
        <dbReference type="EMBL" id="GFR37105.1"/>
    </source>
</evidence>
<feature type="domain" description="Deacetylase PdaC" evidence="2">
    <location>
        <begin position="20"/>
        <end position="95"/>
    </location>
</feature>
<keyword evidence="4" id="KW-1185">Reference proteome</keyword>
<dbReference type="InterPro" id="IPR021729">
    <property type="entry name" value="DUF3298"/>
</dbReference>
<dbReference type="Proteomes" id="UP000654993">
    <property type="component" value="Unassembled WGS sequence"/>
</dbReference>
<reference evidence="3" key="1">
    <citation type="submission" date="2020-08" db="EMBL/GenBank/DDBJ databases">
        <authorList>
            <person name="Uke A."/>
            <person name="Chhe C."/>
            <person name="Baramee S."/>
            <person name="Kosugi A."/>
        </authorList>
    </citation>
    <scope>NUCLEOTIDE SEQUENCE</scope>
    <source>
        <strain evidence="3">DA-C8</strain>
    </source>
</reference>
<comment type="caution">
    <text evidence="3">The sequence shown here is derived from an EMBL/GenBank/DDBJ whole genome shotgun (WGS) entry which is preliminary data.</text>
</comment>
<reference evidence="3" key="2">
    <citation type="journal article" date="2021" name="Data Brief">
        <title>Draft genome sequence data of the facultative, thermophilic, xylanolytic bacterium Paenibacillus sp. strain DA-C8.</title>
        <authorList>
            <person name="Chhe C."/>
            <person name="Uke A."/>
            <person name="Baramee S."/>
            <person name="Ungkulpasvich U."/>
            <person name="Tachaapaikoon C."/>
            <person name="Pason P."/>
            <person name="Waeonukul R."/>
            <person name="Ratanakhanokchai K."/>
            <person name="Kosugi A."/>
        </authorList>
    </citation>
    <scope>NUCLEOTIDE SEQUENCE</scope>
    <source>
        <strain evidence="3">DA-C8</strain>
    </source>
</reference>
<dbReference type="Gene3D" id="3.30.565.40">
    <property type="entry name" value="Fervidobacterium nodosum Rt17-B1 like"/>
    <property type="match status" value="1"/>
</dbReference>
<dbReference type="EMBL" id="BMAQ01000003">
    <property type="protein sequence ID" value="GFR37105.1"/>
    <property type="molecule type" value="Genomic_DNA"/>
</dbReference>
<dbReference type="InterPro" id="IPR037126">
    <property type="entry name" value="PdaC/RsiV-like_sf"/>
</dbReference>
<evidence type="ECO:0000313" key="4">
    <source>
        <dbReference type="Proteomes" id="UP000654993"/>
    </source>
</evidence>
<proteinExistence type="predicted"/>
<dbReference type="Gene3D" id="3.90.640.20">
    <property type="entry name" value="Heat-shock cognate protein, ATPase"/>
    <property type="match status" value="1"/>
</dbReference>
<feature type="domain" description="DUF3298" evidence="1">
    <location>
        <begin position="114"/>
        <end position="183"/>
    </location>
</feature>
<accession>A0A916QAE4</accession>
<name>A0A916QAE4_9BACL</name>
<dbReference type="Pfam" id="PF11738">
    <property type="entry name" value="DUF3298"/>
    <property type="match status" value="1"/>
</dbReference>